<keyword evidence="2" id="KW-1133">Transmembrane helix</keyword>
<feature type="transmembrane region" description="Helical" evidence="2">
    <location>
        <begin position="20"/>
        <end position="43"/>
    </location>
</feature>
<evidence type="ECO:0000256" key="2">
    <source>
        <dbReference type="SAM" id="Phobius"/>
    </source>
</evidence>
<keyword evidence="2" id="KW-0472">Membrane</keyword>
<evidence type="ECO:0000313" key="3">
    <source>
        <dbReference type="EMBL" id="EPJ34165.1"/>
    </source>
</evidence>
<dbReference type="Proteomes" id="UP000015001">
    <property type="component" value="Unassembled WGS sequence"/>
</dbReference>
<name>S4MF83_9ACTN</name>
<evidence type="ECO:0000313" key="4">
    <source>
        <dbReference type="Proteomes" id="UP000015001"/>
    </source>
</evidence>
<feature type="transmembrane region" description="Helical" evidence="2">
    <location>
        <begin position="222"/>
        <end position="241"/>
    </location>
</feature>
<comment type="caution">
    <text evidence="3">The sequence shown here is derived from an EMBL/GenBank/DDBJ whole genome shotgun (WGS) entry which is preliminary data.</text>
</comment>
<evidence type="ECO:0000256" key="1">
    <source>
        <dbReference type="SAM" id="MobiDB-lite"/>
    </source>
</evidence>
<proteinExistence type="predicted"/>
<keyword evidence="4" id="KW-1185">Reference proteome</keyword>
<feature type="transmembrane region" description="Helical" evidence="2">
    <location>
        <begin position="272"/>
        <end position="291"/>
    </location>
</feature>
<dbReference type="RefSeq" id="WP_020277579.1">
    <property type="nucleotide sequence ID" value="NZ_KE354494.1"/>
</dbReference>
<organism evidence="3 4">
    <name type="scientific">Streptomyces afghaniensis 772</name>
    <dbReference type="NCBI Taxonomy" id="1283301"/>
    <lineage>
        <taxon>Bacteria</taxon>
        <taxon>Bacillati</taxon>
        <taxon>Actinomycetota</taxon>
        <taxon>Actinomycetes</taxon>
        <taxon>Kitasatosporales</taxon>
        <taxon>Streptomycetaceae</taxon>
        <taxon>Streptomyces</taxon>
    </lineage>
</organism>
<dbReference type="PROSITE" id="PS51257">
    <property type="entry name" value="PROKAR_LIPOPROTEIN"/>
    <property type="match status" value="1"/>
</dbReference>
<feature type="transmembrane region" description="Helical" evidence="2">
    <location>
        <begin position="194"/>
        <end position="215"/>
    </location>
</feature>
<dbReference type="AlphaFoldDB" id="S4MF83"/>
<dbReference type="HOGENOM" id="CLU_047940_1_0_11"/>
<feature type="region of interest" description="Disordered" evidence="1">
    <location>
        <begin position="300"/>
        <end position="322"/>
    </location>
</feature>
<gene>
    <name evidence="3" type="ORF">STAFG_8762</name>
</gene>
<evidence type="ECO:0008006" key="5">
    <source>
        <dbReference type="Google" id="ProtNLM"/>
    </source>
</evidence>
<protein>
    <recommendedName>
        <fullName evidence="5">Integral membrane protein</fullName>
    </recommendedName>
</protein>
<accession>S4MF83</accession>
<keyword evidence="2" id="KW-0812">Transmembrane</keyword>
<dbReference type="PATRIC" id="fig|1283301.3.peg.8693"/>
<sequence>MSEHDRAPVPEQAPLRPRNALSAVLLVLACLLVPFATLASWAAHGLTDTGRYVRTMAPLAADPDVRHAVADTLGDGIMREAGHELDTGPLRGTVGPFVHDAVRSFTRTEAFRAGWDAANRAVHDAVLRALRDDGPHADAVTVDLAPVVARVKHRLTADHVPFAHRIPVPHARVPVLPADDVDRLRRGYHVLDTAAVWLPLAAAACAVTGTALAACRRRAVTALGLGTALGGGLLVLAVAIGRRLTLADLPDTLHRAAAGAVYDALTATLSTVSWLLLAFGLTVALGSWLTGRYGPRLASRRRARASEAPAADPPPEPTRARA</sequence>
<feature type="compositionally biased region" description="Pro residues" evidence="1">
    <location>
        <begin position="311"/>
        <end position="322"/>
    </location>
</feature>
<reference evidence="3 4" key="1">
    <citation type="submission" date="2013-02" db="EMBL/GenBank/DDBJ databases">
        <title>Draft Genome Sequence of Streptomyces afghaniensis, Which Produces Compounds of the Julimycin B-Complex.</title>
        <authorList>
            <person name="Gruening B.A."/>
            <person name="Praeg A."/>
            <person name="Erxleben A."/>
            <person name="Guenther S."/>
            <person name="Fiedler H.-P."/>
            <person name="Goodfellow M."/>
            <person name="Mueller M."/>
        </authorList>
    </citation>
    <scope>NUCLEOTIDE SEQUENCE [LARGE SCALE GENOMIC DNA]</scope>
    <source>
        <strain evidence="3 4">772</strain>
    </source>
</reference>
<dbReference type="EMBL" id="AOPY01001712">
    <property type="protein sequence ID" value="EPJ34165.1"/>
    <property type="molecule type" value="Genomic_DNA"/>
</dbReference>
<dbReference type="OrthoDB" id="4350291at2"/>